<dbReference type="Gene3D" id="1.20.1070.10">
    <property type="entry name" value="Rhodopsin 7-helix transmembrane proteins"/>
    <property type="match status" value="1"/>
</dbReference>
<dbReference type="SMART" id="SM01381">
    <property type="entry name" value="7TM_GPCR_Srsx"/>
    <property type="match status" value="1"/>
</dbReference>
<feature type="transmembrane region" description="Helical" evidence="15">
    <location>
        <begin position="254"/>
        <end position="278"/>
    </location>
</feature>
<keyword evidence="13" id="KW-0449">Lipoprotein</keyword>
<dbReference type="InterPro" id="IPR017452">
    <property type="entry name" value="GPCR_Rhodpsn_7TM"/>
</dbReference>
<organism evidence="17 18">
    <name type="scientific">Thamnophis sirtalis</name>
    <dbReference type="NCBI Taxonomy" id="35019"/>
    <lineage>
        <taxon>Eukaryota</taxon>
        <taxon>Metazoa</taxon>
        <taxon>Chordata</taxon>
        <taxon>Craniata</taxon>
        <taxon>Vertebrata</taxon>
        <taxon>Euteleostomi</taxon>
        <taxon>Lepidosauria</taxon>
        <taxon>Squamata</taxon>
        <taxon>Bifurcata</taxon>
        <taxon>Unidentata</taxon>
        <taxon>Episquamata</taxon>
        <taxon>Toxicofera</taxon>
        <taxon>Serpentes</taxon>
        <taxon>Colubroidea</taxon>
        <taxon>Colubridae</taxon>
        <taxon>Natricinae</taxon>
        <taxon>Thamnophis</taxon>
    </lineage>
</organism>
<dbReference type="OrthoDB" id="5984709at2759"/>
<evidence type="ECO:0000259" key="16">
    <source>
        <dbReference type="PROSITE" id="PS50262"/>
    </source>
</evidence>
<accession>A0A6I9YCE2</accession>
<dbReference type="AlphaFoldDB" id="A0A6I9YCE2"/>
<feature type="transmembrane region" description="Helical" evidence="15">
    <location>
        <begin position="123"/>
        <end position="145"/>
    </location>
</feature>
<comment type="function">
    <text evidence="14 15">Receptor for adenosine. The activity of this receptor is mediated by G proteins which inhibit adenylyl cyclase.</text>
</comment>
<dbReference type="InterPro" id="IPR000276">
    <property type="entry name" value="GPCR_Rhodpsn"/>
</dbReference>
<dbReference type="CDD" id="cd14968">
    <property type="entry name" value="7tmA_Adenosine_R"/>
    <property type="match status" value="1"/>
</dbReference>
<gene>
    <name evidence="18" type="primary">LOC106548844</name>
</gene>
<keyword evidence="4 15" id="KW-0812">Transmembrane</keyword>
<keyword evidence="6 15" id="KW-0297">G-protein coupled receptor</keyword>
<dbReference type="PANTHER" id="PTHR24246:SF1">
    <property type="entry name" value="ADENOSINE RECEPTOR A1"/>
    <property type="match status" value="1"/>
</dbReference>
<dbReference type="GeneID" id="106548844"/>
<proteinExistence type="inferred from homology"/>
<keyword evidence="17" id="KW-1185">Reference proteome</keyword>
<dbReference type="PRINTS" id="PR00237">
    <property type="entry name" value="GPCRRHODOPSN"/>
</dbReference>
<dbReference type="Pfam" id="PF00001">
    <property type="entry name" value="7tm_1"/>
    <property type="match status" value="1"/>
</dbReference>
<dbReference type="InterPro" id="IPR001068">
    <property type="entry name" value="Adeno_A1_rcpt"/>
</dbReference>
<dbReference type="SUPFAM" id="SSF81321">
    <property type="entry name" value="Family A G protein-coupled receptor-like"/>
    <property type="match status" value="1"/>
</dbReference>
<sequence>MSEFNPLDIVYIFIEVLIALVSIPGNILVIWAVKVNKSLRDATFYFIGSLAVADAAVGTFAVPLAITISRGPSMNFYQCLMLICPLLILTESSILALLAIAVDRYLRVKIPIRYKNVMTPRRAGVAIGCCWLISLLVGMIPLFGWNENEKDTFNSTCKFDKVISMKYMVYFNFFGCVLPPLVFMLIIYIAVFKIIRKQLSKKFGSNSACPEKYYGKELKIAKSLALVLFLFALCWLPLHICNFVALFTPELTKLQIFTPIAVCMTHLNSAMNPIIYAFRIKKFRTTFLQIWNQYFHCKMNRHSNNIGDTDIAI</sequence>
<keyword evidence="7 15" id="KW-0472">Membrane</keyword>
<keyword evidence="9 15" id="KW-1015">Disulfide bond</keyword>
<protein>
    <recommendedName>
        <fullName evidence="2 15">Adenosine receptor A1</fullName>
    </recommendedName>
</protein>
<dbReference type="InterPro" id="IPR001634">
    <property type="entry name" value="Adenosn_rcpt"/>
</dbReference>
<feature type="transmembrane region" description="Helical" evidence="15">
    <location>
        <begin position="169"/>
        <end position="192"/>
    </location>
</feature>
<feature type="transmembrane region" description="Helical" evidence="15">
    <location>
        <begin position="224"/>
        <end position="248"/>
    </location>
</feature>
<feature type="domain" description="G-protein coupled receptors family 1 profile" evidence="16">
    <location>
        <begin position="25"/>
        <end position="276"/>
    </location>
</feature>
<dbReference type="PROSITE" id="PS50262">
    <property type="entry name" value="G_PROTEIN_RECEP_F1_2"/>
    <property type="match status" value="1"/>
</dbReference>
<evidence type="ECO:0000256" key="2">
    <source>
        <dbReference type="ARBA" id="ARBA00021736"/>
    </source>
</evidence>
<dbReference type="PRINTS" id="PR00424">
    <property type="entry name" value="ADENOSINER"/>
</dbReference>
<feature type="transmembrane region" description="Helical" evidence="15">
    <location>
        <begin position="45"/>
        <end position="68"/>
    </location>
</feature>
<evidence type="ECO:0000256" key="4">
    <source>
        <dbReference type="ARBA" id="ARBA00022692"/>
    </source>
</evidence>
<evidence type="ECO:0000256" key="14">
    <source>
        <dbReference type="ARBA" id="ARBA00025048"/>
    </source>
</evidence>
<keyword evidence="5 15" id="KW-1133">Transmembrane helix</keyword>
<feature type="transmembrane region" description="Helical" evidence="15">
    <location>
        <begin position="80"/>
        <end position="102"/>
    </location>
</feature>
<keyword evidence="8" id="KW-0564">Palmitate</keyword>
<evidence type="ECO:0000256" key="7">
    <source>
        <dbReference type="ARBA" id="ARBA00023136"/>
    </source>
</evidence>
<evidence type="ECO:0000256" key="9">
    <source>
        <dbReference type="ARBA" id="ARBA00023157"/>
    </source>
</evidence>
<evidence type="ECO:0000256" key="10">
    <source>
        <dbReference type="ARBA" id="ARBA00023170"/>
    </source>
</evidence>
<dbReference type="Proteomes" id="UP000504617">
    <property type="component" value="Unplaced"/>
</dbReference>
<dbReference type="KEGG" id="tsr:106548844"/>
<evidence type="ECO:0000256" key="5">
    <source>
        <dbReference type="ARBA" id="ARBA00022989"/>
    </source>
</evidence>
<comment type="subcellular location">
    <subcellularLocation>
        <location evidence="1 15">Cell membrane</location>
        <topology evidence="1 15">Multi-pass membrane protein</topology>
    </subcellularLocation>
</comment>
<reference evidence="18" key="1">
    <citation type="submission" date="2025-08" db="UniProtKB">
        <authorList>
            <consortium name="RefSeq"/>
        </authorList>
    </citation>
    <scope>IDENTIFICATION</scope>
    <source>
        <tissue evidence="18">Skeletal muscle</tissue>
    </source>
</reference>
<dbReference type="GO" id="GO:0001609">
    <property type="term" value="F:G protein-coupled adenosine receptor activity"/>
    <property type="evidence" value="ECO:0007669"/>
    <property type="project" value="UniProtKB-UniRule"/>
</dbReference>
<evidence type="ECO:0000256" key="1">
    <source>
        <dbReference type="ARBA" id="ARBA00004651"/>
    </source>
</evidence>
<dbReference type="GO" id="GO:0005886">
    <property type="term" value="C:plasma membrane"/>
    <property type="evidence" value="ECO:0007669"/>
    <property type="project" value="UniProtKB-SubCell"/>
</dbReference>
<name>A0A6I9YCE2_9SAUR</name>
<dbReference type="GO" id="GO:0045202">
    <property type="term" value="C:synapse"/>
    <property type="evidence" value="ECO:0007669"/>
    <property type="project" value="TreeGrafter"/>
</dbReference>
<dbReference type="PRINTS" id="PR00552">
    <property type="entry name" value="ADENOSINEA1R"/>
</dbReference>
<dbReference type="RefSeq" id="XP_013921808.1">
    <property type="nucleotide sequence ID" value="XM_014066333.1"/>
</dbReference>
<keyword evidence="3 15" id="KW-1003">Cell membrane</keyword>
<evidence type="ECO:0000256" key="12">
    <source>
        <dbReference type="ARBA" id="ARBA00023224"/>
    </source>
</evidence>
<dbReference type="PROSITE" id="PS00237">
    <property type="entry name" value="G_PROTEIN_RECEP_F1_1"/>
    <property type="match status" value="1"/>
</dbReference>
<evidence type="ECO:0000256" key="8">
    <source>
        <dbReference type="ARBA" id="ARBA00023139"/>
    </source>
</evidence>
<dbReference type="GO" id="GO:0030425">
    <property type="term" value="C:dendrite"/>
    <property type="evidence" value="ECO:0007669"/>
    <property type="project" value="TreeGrafter"/>
</dbReference>
<evidence type="ECO:0000313" key="18">
    <source>
        <dbReference type="RefSeq" id="XP_013921808.1"/>
    </source>
</evidence>
<dbReference type="PANTHER" id="PTHR24246">
    <property type="entry name" value="OLFACTORY RECEPTOR AND ADENOSINE RECEPTOR"/>
    <property type="match status" value="1"/>
</dbReference>
<keyword evidence="10 15" id="KW-0675">Receptor</keyword>
<evidence type="ECO:0000256" key="3">
    <source>
        <dbReference type="ARBA" id="ARBA00022475"/>
    </source>
</evidence>
<keyword evidence="12 15" id="KW-0807">Transducer</keyword>
<evidence type="ECO:0000256" key="11">
    <source>
        <dbReference type="ARBA" id="ARBA00023180"/>
    </source>
</evidence>
<evidence type="ECO:0000256" key="13">
    <source>
        <dbReference type="ARBA" id="ARBA00023288"/>
    </source>
</evidence>
<comment type="similarity">
    <text evidence="15">Belongs to the G-protein coupled receptor 1 family.</text>
</comment>
<keyword evidence="11 15" id="KW-0325">Glycoprotein</keyword>
<evidence type="ECO:0000256" key="15">
    <source>
        <dbReference type="RuleBase" id="RU201114"/>
    </source>
</evidence>
<feature type="transmembrane region" description="Helical" evidence="15">
    <location>
        <begin position="12"/>
        <end position="33"/>
    </location>
</feature>
<evidence type="ECO:0000256" key="6">
    <source>
        <dbReference type="ARBA" id="ARBA00023040"/>
    </source>
</evidence>
<evidence type="ECO:0000313" key="17">
    <source>
        <dbReference type="Proteomes" id="UP000504617"/>
    </source>
</evidence>